<comment type="caution">
    <text evidence="2">The sequence shown here is derived from an EMBL/GenBank/DDBJ whole genome shotgun (WGS) entry which is preliminary data.</text>
</comment>
<dbReference type="RefSeq" id="XP_066804301.1">
    <property type="nucleotide sequence ID" value="XM_066945612.1"/>
</dbReference>
<evidence type="ECO:0000256" key="1">
    <source>
        <dbReference type="SAM" id="Phobius"/>
    </source>
</evidence>
<evidence type="ECO:0008006" key="4">
    <source>
        <dbReference type="Google" id="ProtNLM"/>
    </source>
</evidence>
<feature type="transmembrane region" description="Helical" evidence="1">
    <location>
        <begin position="432"/>
        <end position="459"/>
    </location>
</feature>
<dbReference type="EMBL" id="JBCAWK010000004">
    <property type="protein sequence ID" value="KAK8861676.1"/>
    <property type="molecule type" value="Genomic_DNA"/>
</dbReference>
<keyword evidence="1" id="KW-0812">Transmembrane</keyword>
<keyword evidence="3" id="KW-1185">Reference proteome</keyword>
<dbReference type="GO" id="GO:0006506">
    <property type="term" value="P:GPI anchor biosynthetic process"/>
    <property type="evidence" value="ECO:0007669"/>
    <property type="project" value="InterPro"/>
</dbReference>
<feature type="transmembrane region" description="Helical" evidence="1">
    <location>
        <begin position="394"/>
        <end position="411"/>
    </location>
</feature>
<proteinExistence type="predicted"/>
<dbReference type="GO" id="GO:0005783">
    <property type="term" value="C:endoplasmic reticulum"/>
    <property type="evidence" value="ECO:0007669"/>
    <property type="project" value="TreeGrafter"/>
</dbReference>
<keyword evidence="1" id="KW-1133">Transmembrane helix</keyword>
<evidence type="ECO:0000313" key="2">
    <source>
        <dbReference type="EMBL" id="KAK8861676.1"/>
    </source>
</evidence>
<keyword evidence="1" id="KW-0472">Membrane</keyword>
<dbReference type="GeneID" id="92179757"/>
<reference evidence="2 3" key="1">
    <citation type="journal article" date="2024" name="bioRxiv">
        <title>Comparative genomics of Cryptococcus and Kwoniella reveals pathogenesis evolution and contrasting karyotype dynamics via intercentromeric recombination or chromosome fusion.</title>
        <authorList>
            <person name="Coelho M.A."/>
            <person name="David-Palma M."/>
            <person name="Shea T."/>
            <person name="Bowers K."/>
            <person name="McGinley-Smith S."/>
            <person name="Mohammad A.W."/>
            <person name="Gnirke A."/>
            <person name="Yurkov A.M."/>
            <person name="Nowrousian M."/>
            <person name="Sun S."/>
            <person name="Cuomo C.A."/>
            <person name="Heitman J."/>
        </authorList>
    </citation>
    <scope>NUCLEOTIDE SEQUENCE [LARGE SCALE GENOMIC DNA]</scope>
    <source>
        <strain evidence="2 3">CBS 13917</strain>
    </source>
</reference>
<feature type="transmembrane region" description="Helical" evidence="1">
    <location>
        <begin position="277"/>
        <end position="302"/>
    </location>
</feature>
<dbReference type="KEGG" id="kne:92179757"/>
<evidence type="ECO:0000313" key="3">
    <source>
        <dbReference type="Proteomes" id="UP001388673"/>
    </source>
</evidence>
<dbReference type="AlphaFoldDB" id="A0AAW0Z1M5"/>
<dbReference type="Proteomes" id="UP001388673">
    <property type="component" value="Unassembled WGS sequence"/>
</dbReference>
<name>A0AAW0Z1M5_9TREE</name>
<organism evidence="2 3">
    <name type="scientific">Kwoniella newhampshirensis</name>
    <dbReference type="NCBI Taxonomy" id="1651941"/>
    <lineage>
        <taxon>Eukaryota</taxon>
        <taxon>Fungi</taxon>
        <taxon>Dikarya</taxon>
        <taxon>Basidiomycota</taxon>
        <taxon>Agaricomycotina</taxon>
        <taxon>Tremellomycetes</taxon>
        <taxon>Tremellales</taxon>
        <taxon>Cryptococcaceae</taxon>
        <taxon>Kwoniella</taxon>
    </lineage>
</organism>
<feature type="transmembrane region" description="Helical" evidence="1">
    <location>
        <begin position="465"/>
        <end position="487"/>
    </location>
</feature>
<dbReference type="Pfam" id="PF05024">
    <property type="entry name" value="Gpi1"/>
    <property type="match status" value="1"/>
</dbReference>
<dbReference type="GO" id="GO:0016020">
    <property type="term" value="C:membrane"/>
    <property type="evidence" value="ECO:0007669"/>
    <property type="project" value="InterPro"/>
</dbReference>
<dbReference type="PANTHER" id="PTHR21329">
    <property type="entry name" value="PHOSPHATIDYLINOSITOL N-ACETYLGLUCOSAMINYLTRANSFERASE SUBUNIT Q-RELATED"/>
    <property type="match status" value="1"/>
</dbReference>
<dbReference type="InterPro" id="IPR007720">
    <property type="entry name" value="PigQ/GPI1"/>
</dbReference>
<gene>
    <name evidence="2" type="ORF">IAR55_002499</name>
</gene>
<protein>
    <recommendedName>
        <fullName evidence="4">Phosphatidylinositol glycan, class Q</fullName>
    </recommendedName>
</protein>
<feature type="transmembrane region" description="Helical" evidence="1">
    <location>
        <begin position="355"/>
        <end position="374"/>
    </location>
</feature>
<accession>A0AAW0Z1M5</accession>
<sequence>MRVFWPTAGLTKDEGVVAGWRIEDTLCVVGIVEEWMANKLVQDAKPIEEHGTTPLTTLGRARAPRHTEISAESDPNEITFWLGTKGVPFACSVDIELMLYIPPDPGRLRFLTLGATDKARMARSDLAQQDVYSIGAGRRGGDKTLERIINLINRSKLAQSKLDQLHHSPESKWVRPRGSTAMPRISPLSLVAMALLPVRLWSQAFINAASRPVLRLPPLRGLSCTVEQICLRLQQALDGPEQFRGTRMNIAIEKRSERYMQFWNTVWLVANDLILGYWTRIVILQAVPLLVPIAGLYSTYLVETPILALRWLNDWPVGLKLNTPLSQFFCSSLGGFIQSWGDIITSVLHDIAPRLLIILAASSLGGLALSLSVLRDLLSLVTLHLYACYRVMSLVYQWQASSLGGLWNLFRGKRWNVLRQRTDSYEYDVDQLFLGTLLFTVSAFLFPTVLTYAALFGLIRSFSVAMQMLFGHIINALNAFPLFEIMLRLKEPSRLPAGVQMRLVHLEAGVDRLLPDDAALITRALEVKSCPKSLMDILWR</sequence>
<dbReference type="PANTHER" id="PTHR21329:SF3">
    <property type="entry name" value="PHOSPHATIDYLINOSITOL N-ACETYLGLUCOSAMINYLTRANSFERASE SUBUNIT Q"/>
    <property type="match status" value="1"/>
</dbReference>